<feature type="transmembrane region" description="Helical" evidence="6">
    <location>
        <begin position="123"/>
        <end position="144"/>
    </location>
</feature>
<feature type="transmembrane region" description="Helical" evidence="6">
    <location>
        <begin position="392"/>
        <end position="414"/>
    </location>
</feature>
<dbReference type="InterPro" id="IPR002797">
    <property type="entry name" value="Polysacc_synth"/>
</dbReference>
<organism evidence="7 8">
    <name type="scientific">Eiseniibacteriota bacterium</name>
    <dbReference type="NCBI Taxonomy" id="2212470"/>
    <lineage>
        <taxon>Bacteria</taxon>
        <taxon>Candidatus Eiseniibacteriota</taxon>
    </lineage>
</organism>
<feature type="transmembrane region" description="Helical" evidence="6">
    <location>
        <begin position="450"/>
        <end position="470"/>
    </location>
</feature>
<dbReference type="GO" id="GO:0005886">
    <property type="term" value="C:plasma membrane"/>
    <property type="evidence" value="ECO:0007669"/>
    <property type="project" value="UniProtKB-SubCell"/>
</dbReference>
<dbReference type="AlphaFoldDB" id="A0A538T2D7"/>
<evidence type="ECO:0000256" key="1">
    <source>
        <dbReference type="ARBA" id="ARBA00004651"/>
    </source>
</evidence>
<comment type="caution">
    <text evidence="7">The sequence shown here is derived from an EMBL/GenBank/DDBJ whole genome shotgun (WGS) entry which is preliminary data.</text>
</comment>
<evidence type="ECO:0000313" key="7">
    <source>
        <dbReference type="EMBL" id="TMQ57783.1"/>
    </source>
</evidence>
<dbReference type="PANTHER" id="PTHR30250">
    <property type="entry name" value="PST FAMILY PREDICTED COLANIC ACID TRANSPORTER"/>
    <property type="match status" value="1"/>
</dbReference>
<feature type="transmembrane region" description="Helical" evidence="6">
    <location>
        <begin position="55"/>
        <end position="76"/>
    </location>
</feature>
<evidence type="ECO:0000256" key="3">
    <source>
        <dbReference type="ARBA" id="ARBA00022692"/>
    </source>
</evidence>
<feature type="transmembrane region" description="Helical" evidence="6">
    <location>
        <begin position="367"/>
        <end position="386"/>
    </location>
</feature>
<keyword evidence="2" id="KW-1003">Cell membrane</keyword>
<feature type="transmembrane region" description="Helical" evidence="6">
    <location>
        <begin position="331"/>
        <end position="355"/>
    </location>
</feature>
<comment type="subcellular location">
    <subcellularLocation>
        <location evidence="1">Cell membrane</location>
        <topology evidence="1">Multi-pass membrane protein</topology>
    </subcellularLocation>
</comment>
<dbReference type="Proteomes" id="UP000316852">
    <property type="component" value="Unassembled WGS sequence"/>
</dbReference>
<keyword evidence="5 6" id="KW-0472">Membrane</keyword>
<gene>
    <name evidence="7" type="ORF">E6K76_09650</name>
</gene>
<feature type="transmembrane region" description="Helical" evidence="6">
    <location>
        <begin position="303"/>
        <end position="319"/>
    </location>
</feature>
<dbReference type="Pfam" id="PF01943">
    <property type="entry name" value="Polysacc_synt"/>
    <property type="match status" value="1"/>
</dbReference>
<keyword evidence="3 6" id="KW-0812">Transmembrane</keyword>
<protein>
    <submittedName>
        <fullName evidence="7">Flippase</fullName>
    </submittedName>
</protein>
<evidence type="ECO:0000313" key="8">
    <source>
        <dbReference type="Proteomes" id="UP000316852"/>
    </source>
</evidence>
<dbReference type="EMBL" id="VBOW01000051">
    <property type="protein sequence ID" value="TMQ57783.1"/>
    <property type="molecule type" value="Genomic_DNA"/>
</dbReference>
<name>A0A538T2D7_UNCEI</name>
<feature type="transmembrane region" description="Helical" evidence="6">
    <location>
        <begin position="97"/>
        <end position="117"/>
    </location>
</feature>
<evidence type="ECO:0000256" key="4">
    <source>
        <dbReference type="ARBA" id="ARBA00022989"/>
    </source>
</evidence>
<feature type="transmembrane region" description="Helical" evidence="6">
    <location>
        <begin position="156"/>
        <end position="176"/>
    </location>
</feature>
<accession>A0A538T2D7</accession>
<evidence type="ECO:0000256" key="5">
    <source>
        <dbReference type="ARBA" id="ARBA00023136"/>
    </source>
</evidence>
<evidence type="ECO:0000256" key="6">
    <source>
        <dbReference type="SAM" id="Phobius"/>
    </source>
</evidence>
<feature type="transmembrane region" description="Helical" evidence="6">
    <location>
        <begin position="426"/>
        <end position="444"/>
    </location>
</feature>
<evidence type="ECO:0000256" key="2">
    <source>
        <dbReference type="ARBA" id="ARBA00022475"/>
    </source>
</evidence>
<feature type="transmembrane region" description="Helical" evidence="6">
    <location>
        <begin position="221"/>
        <end position="240"/>
    </location>
</feature>
<dbReference type="InterPro" id="IPR050833">
    <property type="entry name" value="Poly_Biosynth_Transport"/>
</dbReference>
<feature type="transmembrane region" description="Helical" evidence="6">
    <location>
        <begin position="260"/>
        <end position="282"/>
    </location>
</feature>
<sequence length="500" mass="53288">MIGAESPSSDVESATLIGRNVSFRLAGQILSALINVGGMVLLGNFLGSSGYGNYAFYYALIPLIASMSDLGVGAIITREIARNRADGPRLLGDAICIKAAVSGALLLVGGTLAWTIFDPLRATLLTVVLAAALMDFSQDISVWVFRAHERQDLESLLLLVSQIGWVAGIAACAALGASLVSFLATATAAFAVRLGVGAWILSRRMYRPRFAPEWARIRRLVLQGIPFGLAMLGIVLYGRIGVLMLQTLASASQVALFNVAYMLSQPLGFISTAVSMSTYPVFSRDVLRGPAAVRPTLLQAIKYQIVVALPLTAGLFFASDRLVPLLFHREGFAGAALAIRVMSTGLVFIFMNLMSRYLLTAMDRQRLYLRAVLGGLVVNAAFGMLLIPSYGFLGACAGQLAGELTIFIVCQAALSKYIGAMDLVRTAWRPLAAAVFMGLVVFSVRQSALFLIGAAGVLAYAAMLLALRAISADEIQILRCVYVSFGLPGSARLKRAAERS</sequence>
<feature type="transmembrane region" description="Helical" evidence="6">
    <location>
        <begin position="21"/>
        <end position="43"/>
    </location>
</feature>
<dbReference type="PANTHER" id="PTHR30250:SF31">
    <property type="entry name" value="INNER MEMBRANE PROTEIN YGHQ"/>
    <property type="match status" value="1"/>
</dbReference>
<feature type="transmembrane region" description="Helical" evidence="6">
    <location>
        <begin position="182"/>
        <end position="201"/>
    </location>
</feature>
<proteinExistence type="predicted"/>
<reference evidence="7 8" key="1">
    <citation type="journal article" date="2019" name="Nat. Microbiol.">
        <title>Mediterranean grassland soil C-N compound turnover is dependent on rainfall and depth, and is mediated by genomically divergent microorganisms.</title>
        <authorList>
            <person name="Diamond S."/>
            <person name="Andeer P.F."/>
            <person name="Li Z."/>
            <person name="Crits-Christoph A."/>
            <person name="Burstein D."/>
            <person name="Anantharaman K."/>
            <person name="Lane K.R."/>
            <person name="Thomas B.C."/>
            <person name="Pan C."/>
            <person name="Northen T.R."/>
            <person name="Banfield J.F."/>
        </authorList>
    </citation>
    <scope>NUCLEOTIDE SEQUENCE [LARGE SCALE GENOMIC DNA]</scope>
    <source>
        <strain evidence="7">WS_6</strain>
    </source>
</reference>
<keyword evidence="4 6" id="KW-1133">Transmembrane helix</keyword>
<dbReference type="CDD" id="cd13128">
    <property type="entry name" value="MATE_Wzx_like"/>
    <property type="match status" value="1"/>
</dbReference>